<comment type="caution">
    <text evidence="1">The sequence shown here is derived from an EMBL/GenBank/DDBJ whole genome shotgun (WGS) entry which is preliminary data.</text>
</comment>
<name>R5QI65_9FIRM</name>
<organism evidence="1 2">
    <name type="scientific">[Ruminococcus] torques CAG:61</name>
    <dbReference type="NCBI Taxonomy" id="1263108"/>
    <lineage>
        <taxon>Bacteria</taxon>
        <taxon>Bacillati</taxon>
        <taxon>Bacillota</taxon>
        <taxon>Clostridia</taxon>
        <taxon>Lachnospirales</taxon>
        <taxon>Lachnospiraceae</taxon>
        <taxon>Mediterraneibacter</taxon>
    </lineage>
</organism>
<evidence type="ECO:0000313" key="1">
    <source>
        <dbReference type="EMBL" id="CCZ25989.1"/>
    </source>
</evidence>
<gene>
    <name evidence="1" type="ORF">BN734_01727</name>
</gene>
<proteinExistence type="predicted"/>
<evidence type="ECO:0000313" key="2">
    <source>
        <dbReference type="Proteomes" id="UP000017998"/>
    </source>
</evidence>
<accession>R5QI65</accession>
<sequence length="53" mass="5832">MSSELCMIGYSLVLAMNYLPGMAVITLNVIGDAATNVIVSFKEKVLNKDVYYK</sequence>
<dbReference type="Proteomes" id="UP000017998">
    <property type="component" value="Unassembled WGS sequence"/>
</dbReference>
<dbReference type="AlphaFoldDB" id="R5QI65"/>
<dbReference type="EMBL" id="CAZS010000070">
    <property type="protein sequence ID" value="CCZ25989.1"/>
    <property type="molecule type" value="Genomic_DNA"/>
</dbReference>
<protein>
    <submittedName>
        <fullName evidence="1">Uncharacterized protein</fullName>
    </submittedName>
</protein>
<reference evidence="1" key="1">
    <citation type="submission" date="2012-11" db="EMBL/GenBank/DDBJ databases">
        <title>Dependencies among metagenomic species, viruses, plasmids and units of genetic variation.</title>
        <authorList>
            <person name="Nielsen H.B."/>
            <person name="Almeida M."/>
            <person name="Juncker A.S."/>
            <person name="Rasmussen S."/>
            <person name="Li J."/>
            <person name="Sunagawa S."/>
            <person name="Plichta D."/>
            <person name="Gautier L."/>
            <person name="Le Chatelier E."/>
            <person name="Peletier E."/>
            <person name="Bonde I."/>
            <person name="Nielsen T."/>
            <person name="Manichanh C."/>
            <person name="Arumugam M."/>
            <person name="Batto J."/>
            <person name="Santos M.B.Q.D."/>
            <person name="Blom N."/>
            <person name="Borruel N."/>
            <person name="Burgdorf K.S."/>
            <person name="Boumezbeur F."/>
            <person name="Casellas F."/>
            <person name="Dore J."/>
            <person name="Guarner F."/>
            <person name="Hansen T."/>
            <person name="Hildebrand F."/>
            <person name="Kaas R.S."/>
            <person name="Kennedy S."/>
            <person name="Kristiansen K."/>
            <person name="Kultima J.R."/>
            <person name="Leonard P."/>
            <person name="Levenez F."/>
            <person name="Lund O."/>
            <person name="Moumen B."/>
            <person name="Le Paslier D."/>
            <person name="Pons N."/>
            <person name="Pedersen O."/>
            <person name="Prifti E."/>
            <person name="Qin J."/>
            <person name="Raes J."/>
            <person name="Tap J."/>
            <person name="Tims S."/>
            <person name="Ussery D.W."/>
            <person name="Yamada T."/>
            <person name="MetaHit consortium"/>
            <person name="Renault P."/>
            <person name="Sicheritz-Ponten T."/>
            <person name="Bork P."/>
            <person name="Wang J."/>
            <person name="Brunak S."/>
            <person name="Ehrlich S.D."/>
        </authorList>
    </citation>
    <scope>NUCLEOTIDE SEQUENCE [LARGE SCALE GENOMIC DNA]</scope>
</reference>